<dbReference type="EC" id="2.7.13.3" evidence="2"/>
<dbReference type="OrthoDB" id="7873557at2"/>
<proteinExistence type="predicted"/>
<dbReference type="InterPro" id="IPR011006">
    <property type="entry name" value="CheY-like_superfamily"/>
</dbReference>
<evidence type="ECO:0000259" key="7">
    <source>
        <dbReference type="PROSITE" id="PS50110"/>
    </source>
</evidence>
<dbReference type="InterPro" id="IPR036641">
    <property type="entry name" value="HPT_dom_sf"/>
</dbReference>
<evidence type="ECO:0000259" key="6">
    <source>
        <dbReference type="PROSITE" id="PS50109"/>
    </source>
</evidence>
<organism evidence="8 9">
    <name type="scientific">Rhodovulum strictum</name>
    <dbReference type="NCBI Taxonomy" id="58314"/>
    <lineage>
        <taxon>Bacteria</taxon>
        <taxon>Pseudomonadati</taxon>
        <taxon>Pseudomonadota</taxon>
        <taxon>Alphaproteobacteria</taxon>
        <taxon>Rhodobacterales</taxon>
        <taxon>Paracoccaceae</taxon>
        <taxon>Rhodovulum</taxon>
    </lineage>
</organism>
<dbReference type="InterPro" id="IPR001789">
    <property type="entry name" value="Sig_transdc_resp-reg_receiver"/>
</dbReference>
<feature type="domain" description="Histidine kinase" evidence="6">
    <location>
        <begin position="41"/>
        <end position="255"/>
    </location>
</feature>
<dbReference type="GO" id="GO:0000155">
    <property type="term" value="F:phosphorelay sensor kinase activity"/>
    <property type="evidence" value="ECO:0007669"/>
    <property type="project" value="TreeGrafter"/>
</dbReference>
<feature type="domain" description="Response regulatory" evidence="7">
    <location>
        <begin position="276"/>
        <end position="395"/>
    </location>
</feature>
<reference evidence="8 9" key="1">
    <citation type="submission" date="2019-11" db="EMBL/GenBank/DDBJ databases">
        <title>Draft Whole-Genome sequence of the marine photosynthetic bacterium Rhodovulum strictum DSM 11289.</title>
        <authorList>
            <person name="Kyndt J.A."/>
            <person name="Meyer T.E."/>
        </authorList>
    </citation>
    <scope>NUCLEOTIDE SEQUENCE [LARGE SCALE GENOMIC DNA]</scope>
    <source>
        <strain evidence="8 9">DSM 11289</strain>
    </source>
</reference>
<keyword evidence="9" id="KW-1185">Reference proteome</keyword>
<dbReference type="PROSITE" id="PS50110">
    <property type="entry name" value="RESPONSE_REGULATORY"/>
    <property type="match status" value="1"/>
</dbReference>
<dbReference type="Pfam" id="PF02518">
    <property type="entry name" value="HATPase_c"/>
    <property type="match status" value="1"/>
</dbReference>
<evidence type="ECO:0000256" key="3">
    <source>
        <dbReference type="ARBA" id="ARBA00022679"/>
    </source>
</evidence>
<dbReference type="SUPFAM" id="SSF52172">
    <property type="entry name" value="CheY-like"/>
    <property type="match status" value="1"/>
</dbReference>
<dbReference type="InterPro" id="IPR036890">
    <property type="entry name" value="HATPase_C_sf"/>
</dbReference>
<dbReference type="GO" id="GO:0005886">
    <property type="term" value="C:plasma membrane"/>
    <property type="evidence" value="ECO:0007669"/>
    <property type="project" value="TreeGrafter"/>
</dbReference>
<keyword evidence="4" id="KW-0418">Kinase</keyword>
<accession>A0A844B4J1</accession>
<dbReference type="PANTHER" id="PTHR43047:SF72">
    <property type="entry name" value="OSMOSENSING HISTIDINE PROTEIN KINASE SLN1"/>
    <property type="match status" value="1"/>
</dbReference>
<evidence type="ECO:0000256" key="4">
    <source>
        <dbReference type="ARBA" id="ARBA00022777"/>
    </source>
</evidence>
<evidence type="ECO:0000256" key="1">
    <source>
        <dbReference type="ARBA" id="ARBA00000085"/>
    </source>
</evidence>
<dbReference type="InterPro" id="IPR005467">
    <property type="entry name" value="His_kinase_dom"/>
</dbReference>
<dbReference type="SMART" id="SM00448">
    <property type="entry name" value="REC"/>
    <property type="match status" value="1"/>
</dbReference>
<dbReference type="GO" id="GO:0009927">
    <property type="term" value="F:histidine phosphotransfer kinase activity"/>
    <property type="evidence" value="ECO:0007669"/>
    <property type="project" value="TreeGrafter"/>
</dbReference>
<name>A0A844B4J1_9RHOB</name>
<dbReference type="Gene3D" id="1.20.120.160">
    <property type="entry name" value="HPT domain"/>
    <property type="match status" value="1"/>
</dbReference>
<dbReference type="PRINTS" id="PR00344">
    <property type="entry name" value="BCTRLSENSOR"/>
</dbReference>
<dbReference type="Pfam" id="PF00072">
    <property type="entry name" value="Response_reg"/>
    <property type="match status" value="1"/>
</dbReference>
<dbReference type="CDD" id="cd17546">
    <property type="entry name" value="REC_hyHK_CKI1_RcsC-like"/>
    <property type="match status" value="1"/>
</dbReference>
<dbReference type="Proteomes" id="UP000466730">
    <property type="component" value="Unassembled WGS sequence"/>
</dbReference>
<comment type="catalytic activity">
    <reaction evidence="1">
        <text>ATP + protein L-histidine = ADP + protein N-phospho-L-histidine.</text>
        <dbReference type="EC" id="2.7.13.3"/>
    </reaction>
</comment>
<dbReference type="AlphaFoldDB" id="A0A844B4J1"/>
<dbReference type="SUPFAM" id="SSF47226">
    <property type="entry name" value="Histidine-containing phosphotransfer domain, HPT domain"/>
    <property type="match status" value="1"/>
</dbReference>
<feature type="modified residue" description="4-aspartylphosphate" evidence="5">
    <location>
        <position position="325"/>
    </location>
</feature>
<protein>
    <recommendedName>
        <fullName evidence="2">histidine kinase</fullName>
        <ecNumber evidence="2">2.7.13.3</ecNumber>
    </recommendedName>
</protein>
<dbReference type="SMART" id="SM00387">
    <property type="entry name" value="HATPase_c"/>
    <property type="match status" value="1"/>
</dbReference>
<evidence type="ECO:0000313" key="9">
    <source>
        <dbReference type="Proteomes" id="UP000466730"/>
    </source>
</evidence>
<dbReference type="Gene3D" id="3.30.565.10">
    <property type="entry name" value="Histidine kinase-like ATPase, C-terminal domain"/>
    <property type="match status" value="1"/>
</dbReference>
<dbReference type="PROSITE" id="PS50109">
    <property type="entry name" value="HIS_KIN"/>
    <property type="match status" value="1"/>
</dbReference>
<dbReference type="EMBL" id="WJPO01000013">
    <property type="protein sequence ID" value="MRH21286.1"/>
    <property type="molecule type" value="Genomic_DNA"/>
</dbReference>
<dbReference type="Gene3D" id="3.40.50.2300">
    <property type="match status" value="1"/>
</dbReference>
<gene>
    <name evidence="8" type="ORF">GH815_09790</name>
</gene>
<comment type="caution">
    <text evidence="8">The sequence shown here is derived from an EMBL/GenBank/DDBJ whole genome shotgun (WGS) entry which is preliminary data.</text>
</comment>
<dbReference type="InterPro" id="IPR003594">
    <property type="entry name" value="HATPase_dom"/>
</dbReference>
<dbReference type="SUPFAM" id="SSF55874">
    <property type="entry name" value="ATPase domain of HSP90 chaperone/DNA topoisomerase II/histidine kinase"/>
    <property type="match status" value="1"/>
</dbReference>
<keyword evidence="3" id="KW-0808">Transferase</keyword>
<evidence type="ECO:0000256" key="5">
    <source>
        <dbReference type="PROSITE-ProRule" id="PRU00169"/>
    </source>
</evidence>
<dbReference type="PANTHER" id="PTHR43047">
    <property type="entry name" value="TWO-COMPONENT HISTIDINE PROTEIN KINASE"/>
    <property type="match status" value="1"/>
</dbReference>
<keyword evidence="5" id="KW-0597">Phosphoprotein</keyword>
<sequence>MVGPPVSDVVAAVIDMPEVRQPGTGLRGEGDAQSPRNRAAMLGHDMRAAIADILGGLALADLSRLDPDSQLQLQRVQSSAEQLVRLTDETLALVTGDDAPRADAPLPTSLGPFLDRIGARWRAHAGQRGLGFRLERADDLPAEIGTDPAALERILSNMIGNAVKYSPAGEVRLRVHLGPQEALCLRVRDTGPGFSDAALARLFDYAGRPEDSGQPGTGLGLHIVRELAQRIRAQIQVANGAEGGAEVSLILPRRSWAPGVEAPAAMAELPDLTGCTVLVAEDNPTNRLLVQQMLETLGAEVTLVEDGEEAAEALAARRFDLVLVDIEMPRLSGIDVIRRLRAAEAEAGEPASPVLAITAFVLSANRDQIYSAGADGILAKPIMSLDAFGEAIARVLSKRPAFRAAPWVGAPFDRVHLDRLLALAGPEDGRELLGRMREDLGTVLSGIGEGSARDDMALIRARTHVLISLAGAVGNTALQSDAEALNTAARIGQRTAVAGLVPGVMHRIEMLRAALGGELETRFAVEAAG</sequence>
<evidence type="ECO:0000256" key="2">
    <source>
        <dbReference type="ARBA" id="ARBA00012438"/>
    </source>
</evidence>
<dbReference type="InterPro" id="IPR004358">
    <property type="entry name" value="Sig_transdc_His_kin-like_C"/>
</dbReference>
<evidence type="ECO:0000313" key="8">
    <source>
        <dbReference type="EMBL" id="MRH21286.1"/>
    </source>
</evidence>